<dbReference type="GO" id="GO:0051539">
    <property type="term" value="F:4 iron, 4 sulfur cluster binding"/>
    <property type="evidence" value="ECO:0007669"/>
    <property type="project" value="UniProtKB-KW"/>
</dbReference>
<evidence type="ECO:0000256" key="2">
    <source>
        <dbReference type="ARBA" id="ARBA00022617"/>
    </source>
</evidence>
<dbReference type="InterPro" id="IPR036136">
    <property type="entry name" value="Nit/Sulf_reduc_fer-like_dom_sf"/>
</dbReference>
<dbReference type="PROSITE" id="PS00365">
    <property type="entry name" value="NIR_SIR"/>
    <property type="match status" value="1"/>
</dbReference>
<dbReference type="RefSeq" id="WP_369609577.1">
    <property type="nucleotide sequence ID" value="NZ_AP031322.1"/>
</dbReference>
<keyword evidence="5" id="KW-0408">Iron</keyword>
<protein>
    <submittedName>
        <fullName evidence="10">Ferredoxin--nitrite reductase</fullName>
    </submittedName>
</protein>
<accession>A0AAT9GSW5</accession>
<proteinExistence type="predicted"/>
<dbReference type="InterPro" id="IPR005117">
    <property type="entry name" value="NiRdtase/SiRdtase_haem-b_fer"/>
</dbReference>
<dbReference type="Gene3D" id="3.90.480.10">
    <property type="entry name" value="Sulfite Reductase Hemoprotein,Domain 2"/>
    <property type="match status" value="1"/>
</dbReference>
<dbReference type="InterPro" id="IPR051329">
    <property type="entry name" value="NIR_SIR_4Fe-4S"/>
</dbReference>
<dbReference type="PRINTS" id="PR00397">
    <property type="entry name" value="SIROHAEM"/>
</dbReference>
<evidence type="ECO:0000313" key="10">
    <source>
        <dbReference type="EMBL" id="BFH74031.1"/>
    </source>
</evidence>
<dbReference type="Pfam" id="PF01077">
    <property type="entry name" value="NIR_SIR"/>
    <property type="match status" value="2"/>
</dbReference>
<evidence type="ECO:0000259" key="9">
    <source>
        <dbReference type="Pfam" id="PF03460"/>
    </source>
</evidence>
<feature type="domain" description="Nitrite/Sulfite reductase ferredoxin-like" evidence="9">
    <location>
        <begin position="25"/>
        <end position="91"/>
    </location>
</feature>
<dbReference type="PANTHER" id="PTHR32439:SF9">
    <property type="entry name" value="BLR3264 PROTEIN"/>
    <property type="match status" value="1"/>
</dbReference>
<keyword evidence="1" id="KW-0004">4Fe-4S</keyword>
<dbReference type="PANTHER" id="PTHR32439">
    <property type="entry name" value="FERREDOXIN--NITRITE REDUCTASE, CHLOROPLASTIC"/>
    <property type="match status" value="1"/>
</dbReference>
<organism evidence="10">
    <name type="scientific">Sulfurisphaera javensis</name>
    <dbReference type="NCBI Taxonomy" id="2049879"/>
    <lineage>
        <taxon>Archaea</taxon>
        <taxon>Thermoproteota</taxon>
        <taxon>Thermoprotei</taxon>
        <taxon>Sulfolobales</taxon>
        <taxon>Sulfolobaceae</taxon>
        <taxon>Sulfurisphaera</taxon>
    </lineage>
</organism>
<dbReference type="InterPro" id="IPR006066">
    <property type="entry name" value="NO2/SO3_Rdtase_FeS/sirohaem_BS"/>
</dbReference>
<dbReference type="GeneID" id="92354923"/>
<keyword evidence="2" id="KW-0349">Heme</keyword>
<keyword evidence="7" id="KW-0175">Coiled coil</keyword>
<feature type="coiled-coil region" evidence="7">
    <location>
        <begin position="229"/>
        <end position="256"/>
    </location>
</feature>
<evidence type="ECO:0000256" key="5">
    <source>
        <dbReference type="ARBA" id="ARBA00023004"/>
    </source>
</evidence>
<dbReference type="SUPFAM" id="SSF56014">
    <property type="entry name" value="Nitrite and sulphite reductase 4Fe-4S domain-like"/>
    <property type="match status" value="2"/>
</dbReference>
<gene>
    <name evidence="10" type="ORF">SJAV_19750</name>
</gene>
<keyword evidence="3" id="KW-0479">Metal-binding</keyword>
<dbReference type="InterPro" id="IPR045854">
    <property type="entry name" value="NO2/SO3_Rdtase_4Fe4S_sf"/>
</dbReference>
<dbReference type="KEGG" id="sjv:SJAV_19750"/>
<evidence type="ECO:0000256" key="7">
    <source>
        <dbReference type="SAM" id="Coils"/>
    </source>
</evidence>
<evidence type="ECO:0000256" key="4">
    <source>
        <dbReference type="ARBA" id="ARBA00023002"/>
    </source>
</evidence>
<dbReference type="AlphaFoldDB" id="A0AAT9GSW5"/>
<dbReference type="GO" id="GO:0020037">
    <property type="term" value="F:heme binding"/>
    <property type="evidence" value="ECO:0007669"/>
    <property type="project" value="InterPro"/>
</dbReference>
<evidence type="ECO:0000256" key="3">
    <source>
        <dbReference type="ARBA" id="ARBA00022723"/>
    </source>
</evidence>
<dbReference type="InterPro" id="IPR006067">
    <property type="entry name" value="NO2/SO3_Rdtase_4Fe4S_dom"/>
</dbReference>
<sequence length="456" mass="51428">MKYSEKFKQYYPIRFKGIYTSRGDNDLVSVRIRQANRRDPSKWYTYQLEALVKIASTMGNGKIHFTTRGDVELYGISASNLNKVLEILKEADLDPQDSCGASVRNVMPCPSYLCPFAKTNAVKVAMSIAELFRHNQEYEYPKLPKRVKITVSACEIGCATPGIMDVGIVAKGEDKFDVYIGGGIGDHEFQSVKLFENVSAREAMAISIAVADLLKQENEKRGFKWVLNKYGEEKTKELINEKIKELENKLEIKGENPDYLNYVKIIMVRTTGGWLTTDQVNEIIKVAKENYDFVVLFNMQTIFIPLKKNEFEIKGVDYEVLDSFPPKIRLVEACIGDDYCPPAVLSTTTVAENIEKILKEKGSKLRVYISGCSHSCGRHQIADIGLGAAMKNGKKVFKVYVGGGNYKIGKMIGEIDAEDYVELVDKISDIKNFDEQALTEKIKEIKSFRGDVNEEK</sequence>
<dbReference type="SUPFAM" id="SSF55124">
    <property type="entry name" value="Nitrite/Sulfite reductase N-terminal domain-like"/>
    <property type="match status" value="1"/>
</dbReference>
<keyword evidence="6" id="KW-0411">Iron-sulfur</keyword>
<dbReference type="GO" id="GO:0046872">
    <property type="term" value="F:metal ion binding"/>
    <property type="evidence" value="ECO:0007669"/>
    <property type="project" value="UniProtKB-KW"/>
</dbReference>
<reference evidence="10" key="1">
    <citation type="submission" date="2024-03" db="EMBL/GenBank/DDBJ databases">
        <title>Complete genome sequence of Sulfurisphaera javensis strain KD-1.</title>
        <authorList>
            <person name="Sakai H."/>
            <person name="Nur N."/>
            <person name="Suwanto A."/>
            <person name="Kurosawa N."/>
        </authorList>
    </citation>
    <scope>NUCLEOTIDE SEQUENCE</scope>
    <source>
        <strain evidence="10">KD-1</strain>
    </source>
</reference>
<dbReference type="Pfam" id="PF03460">
    <property type="entry name" value="NIR_SIR_ferr"/>
    <property type="match status" value="1"/>
</dbReference>
<feature type="domain" description="Nitrite/sulphite reductase 4Fe-4S" evidence="8">
    <location>
        <begin position="327"/>
        <end position="427"/>
    </location>
</feature>
<feature type="domain" description="Nitrite/sulphite reductase 4Fe-4S" evidence="8">
    <location>
        <begin position="99"/>
        <end position="244"/>
    </location>
</feature>
<dbReference type="EMBL" id="AP031322">
    <property type="protein sequence ID" value="BFH74031.1"/>
    <property type="molecule type" value="Genomic_DNA"/>
</dbReference>
<keyword evidence="4" id="KW-0560">Oxidoreductase</keyword>
<evidence type="ECO:0000256" key="1">
    <source>
        <dbReference type="ARBA" id="ARBA00022485"/>
    </source>
</evidence>
<name>A0AAT9GSW5_9CREN</name>
<evidence type="ECO:0000256" key="6">
    <source>
        <dbReference type="ARBA" id="ARBA00023014"/>
    </source>
</evidence>
<evidence type="ECO:0000259" key="8">
    <source>
        <dbReference type="Pfam" id="PF01077"/>
    </source>
</evidence>
<dbReference type="GO" id="GO:0016491">
    <property type="term" value="F:oxidoreductase activity"/>
    <property type="evidence" value="ECO:0007669"/>
    <property type="project" value="UniProtKB-KW"/>
</dbReference>
<dbReference type="Gene3D" id="3.30.413.10">
    <property type="entry name" value="Sulfite Reductase Hemoprotein, domain 1"/>
    <property type="match status" value="2"/>
</dbReference>